<dbReference type="InterPro" id="IPR036192">
    <property type="entry name" value="Cell_div_ZapA-like_sf"/>
</dbReference>
<organism evidence="1 2">
    <name type="scientific">Bombella saccharophila</name>
    <dbReference type="NCBI Taxonomy" id="2967338"/>
    <lineage>
        <taxon>Bacteria</taxon>
        <taxon>Pseudomonadati</taxon>
        <taxon>Pseudomonadota</taxon>
        <taxon>Alphaproteobacteria</taxon>
        <taxon>Acetobacterales</taxon>
        <taxon>Acetobacteraceae</taxon>
        <taxon>Bombella</taxon>
    </lineage>
</organism>
<sequence length="133" mass="14630">MAQVTLPLGGVSYTVGCQDGEEEHLKALAGSISQRLEDVRKTLAPRGDKEALFLVALLMADELYEAQSKRMTAEERALLSRSRQLEAVQEQMSGRLADAATMANNLLQRVEAHLQMTQQDTRLTSKSTAPSKQ</sequence>
<proteinExistence type="predicted"/>
<dbReference type="Proteomes" id="UP001165648">
    <property type="component" value="Unassembled WGS sequence"/>
</dbReference>
<dbReference type="Gene3D" id="3.30.160.880">
    <property type="entry name" value="Cell division protein ZapA protomer, N-terminal domain"/>
    <property type="match status" value="1"/>
</dbReference>
<name>A0ABT3W7V6_9PROT</name>
<keyword evidence="1" id="KW-0132">Cell division</keyword>
<dbReference type="EMBL" id="JANIDW010000003">
    <property type="protein sequence ID" value="MCX5615170.1"/>
    <property type="molecule type" value="Genomic_DNA"/>
</dbReference>
<reference evidence="1 2" key="1">
    <citation type="submission" date="2022-07" db="EMBL/GenBank/DDBJ databases">
        <title>Bombella genomes.</title>
        <authorList>
            <person name="Harer L."/>
            <person name="Styblova S."/>
            <person name="Ehrmann M."/>
        </authorList>
    </citation>
    <scope>NUCLEOTIDE SEQUENCE [LARGE SCALE GENOMIC DNA]</scope>
    <source>
        <strain evidence="1 2">TMW 2.2558</strain>
    </source>
</reference>
<dbReference type="GO" id="GO:0051301">
    <property type="term" value="P:cell division"/>
    <property type="evidence" value="ECO:0007669"/>
    <property type="project" value="UniProtKB-KW"/>
</dbReference>
<dbReference type="SUPFAM" id="SSF102829">
    <property type="entry name" value="Cell division protein ZapA-like"/>
    <property type="match status" value="1"/>
</dbReference>
<dbReference type="InterPro" id="IPR042233">
    <property type="entry name" value="Cell_div_ZapA_N"/>
</dbReference>
<keyword evidence="2" id="KW-1185">Reference proteome</keyword>
<evidence type="ECO:0000313" key="1">
    <source>
        <dbReference type="EMBL" id="MCX5615170.1"/>
    </source>
</evidence>
<keyword evidence="1" id="KW-0131">Cell cycle</keyword>
<dbReference type="RefSeq" id="WP_266107006.1">
    <property type="nucleotide sequence ID" value="NZ_JANIDW010000003.1"/>
</dbReference>
<accession>A0ABT3W7V6</accession>
<dbReference type="Pfam" id="PF05164">
    <property type="entry name" value="ZapA"/>
    <property type="match status" value="1"/>
</dbReference>
<gene>
    <name evidence="1" type="ORF">NQF64_07920</name>
</gene>
<comment type="caution">
    <text evidence="1">The sequence shown here is derived from an EMBL/GenBank/DDBJ whole genome shotgun (WGS) entry which is preliminary data.</text>
</comment>
<evidence type="ECO:0000313" key="2">
    <source>
        <dbReference type="Proteomes" id="UP001165648"/>
    </source>
</evidence>
<protein>
    <submittedName>
        <fullName evidence="1">Cell division protein ZapA</fullName>
    </submittedName>
</protein>
<dbReference type="InterPro" id="IPR007838">
    <property type="entry name" value="Cell_div_ZapA-like"/>
</dbReference>